<dbReference type="SUPFAM" id="SSF52540">
    <property type="entry name" value="P-loop containing nucleoside triphosphate hydrolases"/>
    <property type="match status" value="1"/>
</dbReference>
<dbReference type="Proteomes" id="UP001500665">
    <property type="component" value="Unassembled WGS sequence"/>
</dbReference>
<gene>
    <name evidence="4" type="ORF">GCM10009550_65810</name>
</gene>
<dbReference type="EMBL" id="BAAAHH010000038">
    <property type="protein sequence ID" value="GAA0965491.1"/>
    <property type="molecule type" value="Genomic_DNA"/>
</dbReference>
<dbReference type="PANTHER" id="PTHR43394">
    <property type="entry name" value="ATP-DEPENDENT PERMEASE MDL1, MITOCHONDRIAL"/>
    <property type="match status" value="1"/>
</dbReference>
<dbReference type="SMART" id="SM00382">
    <property type="entry name" value="AAA"/>
    <property type="match status" value="1"/>
</dbReference>
<evidence type="ECO:0000313" key="4">
    <source>
        <dbReference type="EMBL" id="GAA0965491.1"/>
    </source>
</evidence>
<sequence>MIELRGVTAARGPGLRPAVRDIDLRIPRRGHTAIVGLSGSGKTTLFSLILRFLQPQEGSLLLNGQAYEESAPWELRAKIAYVEQETPLVPGTIGENLRFSHPEATDEELRRVLREVGLDGKVDSLEDGLDSPLSPATVSGGERQRIALARAILRTPDVLLLDEATAQIDALSEAAVHTVIRDRDRDRDRARHGAVVTIAHRLSTVLDADAIIVMEAGRIRATGTHETLLATDDLYRRLISALRINATQPAA</sequence>
<dbReference type="Gene3D" id="3.40.50.300">
    <property type="entry name" value="P-loop containing nucleotide triphosphate hydrolases"/>
    <property type="match status" value="1"/>
</dbReference>
<evidence type="ECO:0000256" key="2">
    <source>
        <dbReference type="ARBA" id="ARBA00022840"/>
    </source>
</evidence>
<name>A0ABP4CCZ0_9ACTN</name>
<dbReference type="PROSITE" id="PS00211">
    <property type="entry name" value="ABC_TRANSPORTER_1"/>
    <property type="match status" value="1"/>
</dbReference>
<keyword evidence="5" id="KW-1185">Reference proteome</keyword>
<comment type="caution">
    <text evidence="4">The sequence shown here is derived from an EMBL/GenBank/DDBJ whole genome shotgun (WGS) entry which is preliminary data.</text>
</comment>
<protein>
    <recommendedName>
        <fullName evidence="3">ABC transporter domain-containing protein</fullName>
    </recommendedName>
</protein>
<feature type="domain" description="ABC transporter" evidence="3">
    <location>
        <begin position="2"/>
        <end position="241"/>
    </location>
</feature>
<evidence type="ECO:0000313" key="5">
    <source>
        <dbReference type="Proteomes" id="UP001500665"/>
    </source>
</evidence>
<dbReference type="InterPro" id="IPR027417">
    <property type="entry name" value="P-loop_NTPase"/>
</dbReference>
<keyword evidence="2" id="KW-0067">ATP-binding</keyword>
<evidence type="ECO:0000259" key="3">
    <source>
        <dbReference type="PROSITE" id="PS50893"/>
    </source>
</evidence>
<reference evidence="5" key="1">
    <citation type="journal article" date="2019" name="Int. J. Syst. Evol. Microbiol.">
        <title>The Global Catalogue of Microorganisms (GCM) 10K type strain sequencing project: providing services to taxonomists for standard genome sequencing and annotation.</title>
        <authorList>
            <consortium name="The Broad Institute Genomics Platform"/>
            <consortium name="The Broad Institute Genome Sequencing Center for Infectious Disease"/>
            <person name="Wu L."/>
            <person name="Ma J."/>
        </authorList>
    </citation>
    <scope>NUCLEOTIDE SEQUENCE [LARGE SCALE GENOMIC DNA]</scope>
    <source>
        <strain evidence="5">JCM 10696</strain>
    </source>
</reference>
<dbReference type="RefSeq" id="WP_344245513.1">
    <property type="nucleotide sequence ID" value="NZ_BAAAHH010000038.1"/>
</dbReference>
<evidence type="ECO:0000256" key="1">
    <source>
        <dbReference type="ARBA" id="ARBA00022741"/>
    </source>
</evidence>
<dbReference type="InterPro" id="IPR017871">
    <property type="entry name" value="ABC_transporter-like_CS"/>
</dbReference>
<keyword evidence="1" id="KW-0547">Nucleotide-binding</keyword>
<dbReference type="InterPro" id="IPR039421">
    <property type="entry name" value="Type_1_exporter"/>
</dbReference>
<dbReference type="InterPro" id="IPR003593">
    <property type="entry name" value="AAA+_ATPase"/>
</dbReference>
<accession>A0ABP4CCZ0</accession>
<proteinExistence type="predicted"/>
<organism evidence="4 5">
    <name type="scientific">Actinocorallia libanotica</name>
    <dbReference type="NCBI Taxonomy" id="46162"/>
    <lineage>
        <taxon>Bacteria</taxon>
        <taxon>Bacillati</taxon>
        <taxon>Actinomycetota</taxon>
        <taxon>Actinomycetes</taxon>
        <taxon>Streptosporangiales</taxon>
        <taxon>Thermomonosporaceae</taxon>
        <taxon>Actinocorallia</taxon>
    </lineage>
</organism>
<dbReference type="PROSITE" id="PS50893">
    <property type="entry name" value="ABC_TRANSPORTER_2"/>
    <property type="match status" value="1"/>
</dbReference>
<dbReference type="PANTHER" id="PTHR43394:SF1">
    <property type="entry name" value="ATP-BINDING CASSETTE SUB-FAMILY B MEMBER 10, MITOCHONDRIAL"/>
    <property type="match status" value="1"/>
</dbReference>
<dbReference type="InterPro" id="IPR003439">
    <property type="entry name" value="ABC_transporter-like_ATP-bd"/>
</dbReference>
<dbReference type="Pfam" id="PF00005">
    <property type="entry name" value="ABC_tran"/>
    <property type="match status" value="1"/>
</dbReference>